<dbReference type="PROSITE" id="PS01231">
    <property type="entry name" value="TRMA_2"/>
    <property type="match status" value="1"/>
</dbReference>
<gene>
    <name evidence="7" type="ORF">EB812_05040</name>
</gene>
<proteinExistence type="inferred from homology"/>
<dbReference type="InterPro" id="IPR030391">
    <property type="entry name" value="MeTrfase_TrmA_CS"/>
</dbReference>
<feature type="domain" description="TRAM" evidence="6">
    <location>
        <begin position="1"/>
        <end position="56"/>
    </location>
</feature>
<dbReference type="Gene3D" id="2.40.50.140">
    <property type="entry name" value="Nucleic acid-binding proteins"/>
    <property type="match status" value="1"/>
</dbReference>
<comment type="similarity">
    <text evidence="4">Belongs to the class I-like SAM-binding methyltransferase superfamily. RNA M5U methyltransferase family.</text>
</comment>
<dbReference type="PROSITE" id="PS51687">
    <property type="entry name" value="SAM_MT_RNA_M5U"/>
    <property type="match status" value="1"/>
</dbReference>
<dbReference type="InterPro" id="IPR012340">
    <property type="entry name" value="NA-bd_OB-fold"/>
</dbReference>
<evidence type="ECO:0000256" key="2">
    <source>
        <dbReference type="ARBA" id="ARBA00022679"/>
    </source>
</evidence>
<evidence type="ECO:0000256" key="5">
    <source>
        <dbReference type="PROSITE-ProRule" id="PRU10015"/>
    </source>
</evidence>
<dbReference type="PROSITE" id="PS01230">
    <property type="entry name" value="TRMA_1"/>
    <property type="match status" value="1"/>
</dbReference>
<dbReference type="Pfam" id="PF05958">
    <property type="entry name" value="tRNA_U5-meth_tr"/>
    <property type="match status" value="1"/>
</dbReference>
<dbReference type="PANTHER" id="PTHR11061">
    <property type="entry name" value="RNA M5U METHYLTRANSFERASE"/>
    <property type="match status" value="1"/>
</dbReference>
<dbReference type="Gene3D" id="2.40.50.1070">
    <property type="match status" value="1"/>
</dbReference>
<dbReference type="InterPro" id="IPR030390">
    <property type="entry name" value="MeTrfase_TrmA_AS"/>
</dbReference>
<evidence type="ECO:0000256" key="4">
    <source>
        <dbReference type="PROSITE-ProRule" id="PRU01024"/>
    </source>
</evidence>
<dbReference type="InterPro" id="IPR002792">
    <property type="entry name" value="TRAM_dom"/>
</dbReference>
<dbReference type="InterPro" id="IPR029063">
    <property type="entry name" value="SAM-dependent_MTases_sf"/>
</dbReference>
<feature type="binding site" evidence="4">
    <location>
        <position position="358"/>
    </location>
    <ligand>
        <name>S-adenosyl-L-methionine</name>
        <dbReference type="ChEBI" id="CHEBI:59789"/>
    </ligand>
</feature>
<comment type="caution">
    <text evidence="7">The sequence shown here is derived from an EMBL/GenBank/DDBJ whole genome shotgun (WGS) entry which is preliminary data.</text>
</comment>
<evidence type="ECO:0000313" key="7">
    <source>
        <dbReference type="EMBL" id="TBH80502.1"/>
    </source>
</evidence>
<dbReference type="Proteomes" id="UP000292919">
    <property type="component" value="Unassembled WGS sequence"/>
</dbReference>
<evidence type="ECO:0000256" key="3">
    <source>
        <dbReference type="ARBA" id="ARBA00022691"/>
    </source>
</evidence>
<dbReference type="GO" id="GO:0070475">
    <property type="term" value="P:rRNA base methylation"/>
    <property type="evidence" value="ECO:0007669"/>
    <property type="project" value="TreeGrafter"/>
</dbReference>
<organism evidence="7 8">
    <name type="scientific">Desulfovibrio legallii</name>
    <dbReference type="NCBI Taxonomy" id="571438"/>
    <lineage>
        <taxon>Bacteria</taxon>
        <taxon>Pseudomonadati</taxon>
        <taxon>Thermodesulfobacteriota</taxon>
        <taxon>Desulfovibrionia</taxon>
        <taxon>Desulfovibrionales</taxon>
        <taxon>Desulfovibrionaceae</taxon>
        <taxon>Desulfovibrio</taxon>
    </lineage>
</organism>
<evidence type="ECO:0000313" key="8">
    <source>
        <dbReference type="Proteomes" id="UP000292919"/>
    </source>
</evidence>
<dbReference type="RefSeq" id="WP_118230585.1">
    <property type="nucleotide sequence ID" value="NZ_JAQDZC010000027.1"/>
</dbReference>
<reference evidence="7 8" key="1">
    <citation type="submission" date="2018-12" db="EMBL/GenBank/DDBJ databases">
        <title>First genome draft of Desulfovibrio legallis sp. nov.</title>
        <authorList>
            <person name="Ben Dhia O."/>
            <person name="Najjari A."/>
            <person name="Ferjani R."/>
            <person name="Fhoula I."/>
            <person name="Fardeau M.-L."/>
            <person name="Boudabbous A."/>
            <person name="Ouzari H.I."/>
        </authorList>
    </citation>
    <scope>NUCLEOTIDE SEQUENCE [LARGE SCALE GENOMIC DNA]</scope>
    <source>
        <strain evidence="7 8">H1T</strain>
    </source>
</reference>
<dbReference type="AlphaFoldDB" id="A0A6H3FCE0"/>
<feature type="active site" description="Nucleophile" evidence="4">
    <location>
        <position position="451"/>
    </location>
</feature>
<name>A0A6H3FCE0_9BACT</name>
<dbReference type="PANTHER" id="PTHR11061:SF30">
    <property type="entry name" value="TRNA (URACIL(54)-C(5))-METHYLTRANSFERASE"/>
    <property type="match status" value="1"/>
</dbReference>
<sequence length="493" mass="53375">MSADPILEIHGLSHDGRGVARLDGTVVFVVGGLPGQQVRARVLRRKPRFWEAASTEVLRQTPDAVPPLCPHGDACGGCPLQTLPQARQLAWKRTLVLDALERVGGLPRPELEALLGPVAASPATTRFRNKMELAFGPDAAGLPVLGLRERGGRRVTPVPGCTLLPPEALRMAAAAQNLAQDLARRNGLNAWNAPEQRHQPARRRQSRTFQNRMLLGRDAEQAGGFWRFLTLRRGLAADLRSPRWWALCLTSPGDATARAAVRGLGRELLAAFPHMAAFVHEERGRADALTLGERRVDVLDATGRSRPEAARLHLPLLGRFFTLDVASFFQVNTSAAQILARTALDLLPEGGEELLDLYCGVGAPGLLLAPAFSRLYGVEQDARAVALARENAAGLSVDHCRYAAGDAALLLQERTATADMVLADPPRAGLAPAALAALLRLRPRSILYISCNPATLARDAALLREGYRLARLAAVDLFPHTPHVECLSLWQRL</sequence>
<keyword evidence="1 4" id="KW-0489">Methyltransferase</keyword>
<dbReference type="Gene3D" id="3.40.50.150">
    <property type="entry name" value="Vaccinia Virus protein VP39"/>
    <property type="match status" value="2"/>
</dbReference>
<dbReference type="SUPFAM" id="SSF50249">
    <property type="entry name" value="Nucleic acid-binding proteins"/>
    <property type="match status" value="1"/>
</dbReference>
<feature type="binding site" evidence="4">
    <location>
        <position position="424"/>
    </location>
    <ligand>
        <name>S-adenosyl-L-methionine</name>
        <dbReference type="ChEBI" id="CHEBI:59789"/>
    </ligand>
</feature>
<keyword evidence="8" id="KW-1185">Reference proteome</keyword>
<dbReference type="InterPro" id="IPR010280">
    <property type="entry name" value="U5_MeTrfase_fam"/>
</dbReference>
<dbReference type="EMBL" id="SIXC01000005">
    <property type="protein sequence ID" value="TBH80502.1"/>
    <property type="molecule type" value="Genomic_DNA"/>
</dbReference>
<evidence type="ECO:0000256" key="1">
    <source>
        <dbReference type="ARBA" id="ARBA00022603"/>
    </source>
</evidence>
<dbReference type="Pfam" id="PF01938">
    <property type="entry name" value="TRAM"/>
    <property type="match status" value="1"/>
</dbReference>
<keyword evidence="2 4" id="KW-0808">Transferase</keyword>
<dbReference type="PROSITE" id="PS50926">
    <property type="entry name" value="TRAM"/>
    <property type="match status" value="1"/>
</dbReference>
<feature type="binding site" evidence="4">
    <location>
        <position position="330"/>
    </location>
    <ligand>
        <name>S-adenosyl-L-methionine</name>
        <dbReference type="ChEBI" id="CHEBI:59789"/>
    </ligand>
</feature>
<feature type="active site" evidence="5">
    <location>
        <position position="451"/>
    </location>
</feature>
<keyword evidence="3 4" id="KW-0949">S-adenosyl-L-methionine</keyword>
<feature type="binding site" evidence="4">
    <location>
        <position position="379"/>
    </location>
    <ligand>
        <name>S-adenosyl-L-methionine</name>
        <dbReference type="ChEBI" id="CHEBI:59789"/>
    </ligand>
</feature>
<dbReference type="SUPFAM" id="SSF53335">
    <property type="entry name" value="S-adenosyl-L-methionine-dependent methyltransferases"/>
    <property type="match status" value="1"/>
</dbReference>
<evidence type="ECO:0000259" key="6">
    <source>
        <dbReference type="PROSITE" id="PS50926"/>
    </source>
</evidence>
<protein>
    <submittedName>
        <fullName evidence="7">Class I SAM-dependent RNA methyltransferase</fullName>
    </submittedName>
</protein>
<dbReference type="GO" id="GO:0070041">
    <property type="term" value="F:rRNA (uridine-C5-)-methyltransferase activity"/>
    <property type="evidence" value="ECO:0007669"/>
    <property type="project" value="TreeGrafter"/>
</dbReference>
<dbReference type="CDD" id="cd02440">
    <property type="entry name" value="AdoMet_MTases"/>
    <property type="match status" value="1"/>
</dbReference>
<accession>A0A6H3FCE0</accession>